<dbReference type="EMBL" id="CP108318">
    <property type="protein sequence ID" value="WTW63226.1"/>
    <property type="molecule type" value="Genomic_DNA"/>
</dbReference>
<accession>A0AAU2V896</accession>
<sequence>MTLASAPLLTNGASHSAQSFRMMIRDLARGGQGITQGGDLRVTPLTVPAGGVQVGDGSAIIEGQAAYGQGHYTVYNIGAETVPIAPTGANPRRDLVVLRIQDPQYEGSRDPAKDPIAFFDVIPVVGAVVRPAPPEGYTAIALAVVTMPANTGTVTSAMIKDLRQLANPRRERRLAVNRGYPYEQLPTPKETWFDFPKNPVALVDIPTWAVQVNLVTTLNVRISNTGAYGLWRQRVGSQVGNTIVMDADAMTSDSRENIIIADALDIDASLRGTTQGLGLQFYRLRSEPWGMDINASTNIVVDVEFVEGVF</sequence>
<gene>
    <name evidence="1" type="ORF">OG549_22645</name>
</gene>
<dbReference type="AlphaFoldDB" id="A0AAU2V896"/>
<proteinExistence type="predicted"/>
<reference evidence="1" key="1">
    <citation type="submission" date="2022-10" db="EMBL/GenBank/DDBJ databases">
        <title>The complete genomes of actinobacterial strains from the NBC collection.</title>
        <authorList>
            <person name="Joergensen T.S."/>
            <person name="Alvarez Arevalo M."/>
            <person name="Sterndorff E.B."/>
            <person name="Faurdal D."/>
            <person name="Vuksanovic O."/>
            <person name="Mourched A.-S."/>
            <person name="Charusanti P."/>
            <person name="Shaw S."/>
            <person name="Blin K."/>
            <person name="Weber T."/>
        </authorList>
    </citation>
    <scope>NUCLEOTIDE SEQUENCE</scope>
    <source>
        <strain evidence="1">NBC_00003</strain>
    </source>
</reference>
<organism evidence="1">
    <name type="scientific">Streptomyces sp. NBC_00003</name>
    <dbReference type="NCBI Taxonomy" id="2903608"/>
    <lineage>
        <taxon>Bacteria</taxon>
        <taxon>Bacillati</taxon>
        <taxon>Actinomycetota</taxon>
        <taxon>Actinomycetes</taxon>
        <taxon>Kitasatosporales</taxon>
        <taxon>Streptomycetaceae</taxon>
        <taxon>Streptomyces</taxon>
    </lineage>
</organism>
<protein>
    <submittedName>
        <fullName evidence="1">Uncharacterized protein</fullName>
    </submittedName>
</protein>
<name>A0AAU2V896_9ACTN</name>
<evidence type="ECO:0000313" key="1">
    <source>
        <dbReference type="EMBL" id="WTW63226.1"/>
    </source>
</evidence>